<evidence type="ECO:0000256" key="3">
    <source>
        <dbReference type="SAM" id="Phobius"/>
    </source>
</evidence>
<keyword evidence="5" id="KW-1185">Reference proteome</keyword>
<keyword evidence="3" id="KW-1133">Transmembrane helix</keyword>
<sequence length="198" mass="22119">KLRSRDEPPILRQPQRTSFVVWLAAILCMVLSVLLIVFAVTVLIVYLVLQPKDLVFDTPAASLSSMYFNSPQIINADLTFLANFSNPNSKLNVMFESVYVEVLFSDCLIASQAVDPFGEKPGESRFISLRLQPHLPLSLAMDLQNEGLKNRIAIVIEGKFRVKFKLGVIQYSQSLRGNCQLEMTGPPNGFLVNHTCTT</sequence>
<gene>
    <name evidence="4" type="ORF">M569_05261</name>
</gene>
<evidence type="ECO:0008006" key="6">
    <source>
        <dbReference type="Google" id="ProtNLM"/>
    </source>
</evidence>
<evidence type="ECO:0000313" key="4">
    <source>
        <dbReference type="EMBL" id="EPS69509.1"/>
    </source>
</evidence>
<dbReference type="OrthoDB" id="630676at2759"/>
<dbReference type="AlphaFoldDB" id="S8CQQ8"/>
<name>S8CQQ8_9LAMI</name>
<dbReference type="PANTHER" id="PTHR31234">
    <property type="entry name" value="LATE EMBRYOGENESIS ABUNDANT (LEA) HYDROXYPROLINE-RICH GLYCOPROTEIN FAMILY"/>
    <property type="match status" value="1"/>
</dbReference>
<dbReference type="InterPro" id="IPR044839">
    <property type="entry name" value="NDR1-like"/>
</dbReference>
<comment type="subcellular location">
    <subcellularLocation>
        <location evidence="1">Membrane</location>
    </subcellularLocation>
</comment>
<proteinExistence type="predicted"/>
<dbReference type="EMBL" id="AUSU01002094">
    <property type="protein sequence ID" value="EPS69509.1"/>
    <property type="molecule type" value="Genomic_DNA"/>
</dbReference>
<comment type="caution">
    <text evidence="4">The sequence shown here is derived from an EMBL/GenBank/DDBJ whole genome shotgun (WGS) entry which is preliminary data.</text>
</comment>
<accession>S8CQQ8</accession>
<dbReference type="Proteomes" id="UP000015453">
    <property type="component" value="Unassembled WGS sequence"/>
</dbReference>
<dbReference type="PANTHER" id="PTHR31234:SF42">
    <property type="entry name" value="LATE EMBRYOGENESIS ABUNDANT (LEA) HYDROXYPROLINE-RICH GLYCOPROTEIN FAMILY"/>
    <property type="match status" value="1"/>
</dbReference>
<feature type="transmembrane region" description="Helical" evidence="3">
    <location>
        <begin position="20"/>
        <end position="49"/>
    </location>
</feature>
<evidence type="ECO:0000256" key="2">
    <source>
        <dbReference type="ARBA" id="ARBA00023136"/>
    </source>
</evidence>
<feature type="non-terminal residue" evidence="4">
    <location>
        <position position="1"/>
    </location>
</feature>
<evidence type="ECO:0000313" key="5">
    <source>
        <dbReference type="Proteomes" id="UP000015453"/>
    </source>
</evidence>
<feature type="non-terminal residue" evidence="4">
    <location>
        <position position="198"/>
    </location>
</feature>
<dbReference type="GO" id="GO:0005886">
    <property type="term" value="C:plasma membrane"/>
    <property type="evidence" value="ECO:0007669"/>
    <property type="project" value="TreeGrafter"/>
</dbReference>
<evidence type="ECO:0000256" key="1">
    <source>
        <dbReference type="ARBA" id="ARBA00004370"/>
    </source>
</evidence>
<dbReference type="GO" id="GO:0098542">
    <property type="term" value="P:defense response to other organism"/>
    <property type="evidence" value="ECO:0007669"/>
    <property type="project" value="InterPro"/>
</dbReference>
<keyword evidence="3" id="KW-0812">Transmembrane</keyword>
<protein>
    <recommendedName>
        <fullName evidence="6">Late embryogenesis abundant protein LEA-2 subgroup domain-containing protein</fullName>
    </recommendedName>
</protein>
<organism evidence="4 5">
    <name type="scientific">Genlisea aurea</name>
    <dbReference type="NCBI Taxonomy" id="192259"/>
    <lineage>
        <taxon>Eukaryota</taxon>
        <taxon>Viridiplantae</taxon>
        <taxon>Streptophyta</taxon>
        <taxon>Embryophyta</taxon>
        <taxon>Tracheophyta</taxon>
        <taxon>Spermatophyta</taxon>
        <taxon>Magnoliopsida</taxon>
        <taxon>eudicotyledons</taxon>
        <taxon>Gunneridae</taxon>
        <taxon>Pentapetalae</taxon>
        <taxon>asterids</taxon>
        <taxon>lamiids</taxon>
        <taxon>Lamiales</taxon>
        <taxon>Lentibulariaceae</taxon>
        <taxon>Genlisea</taxon>
    </lineage>
</organism>
<keyword evidence="2 3" id="KW-0472">Membrane</keyword>
<reference evidence="4 5" key="1">
    <citation type="journal article" date="2013" name="BMC Genomics">
        <title>The miniature genome of a carnivorous plant Genlisea aurea contains a low number of genes and short non-coding sequences.</title>
        <authorList>
            <person name="Leushkin E.V."/>
            <person name="Sutormin R.A."/>
            <person name="Nabieva E.R."/>
            <person name="Penin A.A."/>
            <person name="Kondrashov A.S."/>
            <person name="Logacheva M.D."/>
        </authorList>
    </citation>
    <scope>NUCLEOTIDE SEQUENCE [LARGE SCALE GENOMIC DNA]</scope>
</reference>